<dbReference type="RefSeq" id="WP_245729956.1">
    <property type="nucleotide sequence ID" value="NZ_FNNJ01000010.1"/>
</dbReference>
<feature type="domain" description="Secretion system C-terminal sorting" evidence="9">
    <location>
        <begin position="474"/>
        <end position="539"/>
    </location>
</feature>
<evidence type="ECO:0000259" key="9">
    <source>
        <dbReference type="Pfam" id="PF18962"/>
    </source>
</evidence>
<keyword evidence="5 6" id="KW-0720">Serine protease</keyword>
<dbReference type="CDD" id="cd07493">
    <property type="entry name" value="Peptidases_S8_9"/>
    <property type="match status" value="1"/>
</dbReference>
<feature type="active site" description="Charge relay system" evidence="6">
    <location>
        <position position="403"/>
    </location>
</feature>
<keyword evidence="3 7" id="KW-0732">Signal</keyword>
<dbReference type="GO" id="GO:0006508">
    <property type="term" value="P:proteolysis"/>
    <property type="evidence" value="ECO:0007669"/>
    <property type="project" value="UniProtKB-KW"/>
</dbReference>
<comment type="similarity">
    <text evidence="1 6">Belongs to the peptidase S8 family.</text>
</comment>
<evidence type="ECO:0000256" key="1">
    <source>
        <dbReference type="ARBA" id="ARBA00011073"/>
    </source>
</evidence>
<sequence>MKTKLLLLILICSFVKSYAQEDAWVYFADKPSSAGFIAAPITMLTQRSIDRRIKHNIPFDIKDTPIEATYVAAIASATGISVKARSKWLNALHIQGSETDINALLSFPFVSSIEFAGLSSGSKTNKQLKQNKKLDIQTTYTYGNAGNQINMFKGNVLHENDFTGTGMLIAVVDAGFPNLSNLKAFDKVINEGRILGGYDFVNRSNTYETGHYHGQAVLSTIAGYLKNGENGATVDFVGTAPDAEFYLFISENSPVEVKLEESLWVEAVERADSLGVDVVNSSLGYSVFFDNTNHNYQYSQMDGNTAFITRGAEAAFSRGMIIVNSAGNEGLDAEGYNWPYLNAPADGPSVLTIGAVNSAGTIAGFSSYGPTADNRTKPDVCAQGQGAYIINTAGNVATSNGTSFSSPIMAGAVACLWQAFPDKTNAEIIQLVKESAHLYATPNNHEGYGIPNFESVFNTLNFKDNVILEEGLTLYPNPIIDNLNIKFPKGISEVEISIYSLLGKRQLTSIVSKNKQSLSLAHLPKGMYMAQVKYGDEVKAIKVLKK</sequence>
<evidence type="ECO:0000259" key="8">
    <source>
        <dbReference type="Pfam" id="PF00082"/>
    </source>
</evidence>
<feature type="active site" description="Charge relay system" evidence="6">
    <location>
        <position position="173"/>
    </location>
</feature>
<evidence type="ECO:0000256" key="4">
    <source>
        <dbReference type="ARBA" id="ARBA00022801"/>
    </source>
</evidence>
<dbReference type="PROSITE" id="PS51892">
    <property type="entry name" value="SUBTILASE"/>
    <property type="match status" value="1"/>
</dbReference>
<dbReference type="InterPro" id="IPR026444">
    <property type="entry name" value="Secre_tail"/>
</dbReference>
<accession>A0A1H3EZY4</accession>
<dbReference type="PROSITE" id="PS00138">
    <property type="entry name" value="SUBTILASE_SER"/>
    <property type="match status" value="1"/>
</dbReference>
<protein>
    <submittedName>
        <fullName evidence="10">Por secretion system C-terminal sorting domain-containing protein</fullName>
    </submittedName>
</protein>
<name>A0A1H3EZY4_9FLAO</name>
<keyword evidence="4 6" id="KW-0378">Hydrolase</keyword>
<dbReference type="PANTHER" id="PTHR43806">
    <property type="entry name" value="PEPTIDASE S8"/>
    <property type="match status" value="1"/>
</dbReference>
<dbReference type="PIRSF" id="PIRSF037903">
    <property type="entry name" value="Subtilisin_rel_GFO_2223"/>
    <property type="match status" value="1"/>
</dbReference>
<dbReference type="AlphaFoldDB" id="A0A1H3EZY4"/>
<proteinExistence type="inferred from homology"/>
<feature type="domain" description="Peptidase S8/S53" evidence="8">
    <location>
        <begin position="164"/>
        <end position="449"/>
    </location>
</feature>
<dbReference type="InterPro" id="IPR015500">
    <property type="entry name" value="Peptidase_S8_subtilisin-rel"/>
</dbReference>
<feature type="active site" description="Charge relay system" evidence="6">
    <location>
        <position position="213"/>
    </location>
</feature>
<keyword evidence="2 6" id="KW-0645">Protease</keyword>
<feature type="signal peptide" evidence="7">
    <location>
        <begin position="1"/>
        <end position="19"/>
    </location>
</feature>
<dbReference type="STRING" id="762486.SAMN05444411_11054"/>
<dbReference type="PRINTS" id="PR00723">
    <property type="entry name" value="SUBTILISIN"/>
</dbReference>
<organism evidence="10 11">
    <name type="scientific">Lutibacter oricola</name>
    <dbReference type="NCBI Taxonomy" id="762486"/>
    <lineage>
        <taxon>Bacteria</taxon>
        <taxon>Pseudomonadati</taxon>
        <taxon>Bacteroidota</taxon>
        <taxon>Flavobacteriia</taxon>
        <taxon>Flavobacteriales</taxon>
        <taxon>Flavobacteriaceae</taxon>
        <taxon>Lutibacter</taxon>
    </lineage>
</organism>
<dbReference type="EMBL" id="FNNJ01000010">
    <property type="protein sequence ID" value="SDX83464.1"/>
    <property type="molecule type" value="Genomic_DNA"/>
</dbReference>
<dbReference type="Pfam" id="PF18962">
    <property type="entry name" value="Por_Secre_tail"/>
    <property type="match status" value="1"/>
</dbReference>
<evidence type="ECO:0000256" key="5">
    <source>
        <dbReference type="ARBA" id="ARBA00022825"/>
    </source>
</evidence>
<dbReference type="InterPro" id="IPR050131">
    <property type="entry name" value="Peptidase_S8_subtilisin-like"/>
</dbReference>
<dbReference type="Gene3D" id="3.40.50.200">
    <property type="entry name" value="Peptidase S8/S53 domain"/>
    <property type="match status" value="1"/>
</dbReference>
<feature type="chain" id="PRO_5011518850" evidence="7">
    <location>
        <begin position="20"/>
        <end position="546"/>
    </location>
</feature>
<evidence type="ECO:0000256" key="7">
    <source>
        <dbReference type="SAM" id="SignalP"/>
    </source>
</evidence>
<dbReference type="PANTHER" id="PTHR43806:SF67">
    <property type="entry name" value="EGF-LIKE DOMAIN-CONTAINING PROTEIN"/>
    <property type="match status" value="1"/>
</dbReference>
<dbReference type="InterPro" id="IPR023828">
    <property type="entry name" value="Peptidase_S8_Ser-AS"/>
</dbReference>
<evidence type="ECO:0000313" key="10">
    <source>
        <dbReference type="EMBL" id="SDX83464.1"/>
    </source>
</evidence>
<gene>
    <name evidence="10" type="ORF">SAMN05444411_11054</name>
</gene>
<dbReference type="NCBIfam" id="TIGR04183">
    <property type="entry name" value="Por_Secre_tail"/>
    <property type="match status" value="1"/>
</dbReference>
<evidence type="ECO:0000256" key="6">
    <source>
        <dbReference type="PROSITE-ProRule" id="PRU01240"/>
    </source>
</evidence>
<dbReference type="InterPro" id="IPR036852">
    <property type="entry name" value="Peptidase_S8/S53_dom_sf"/>
</dbReference>
<dbReference type="Pfam" id="PF00082">
    <property type="entry name" value="Peptidase_S8"/>
    <property type="match status" value="1"/>
</dbReference>
<reference evidence="10 11" key="1">
    <citation type="submission" date="2016-10" db="EMBL/GenBank/DDBJ databases">
        <authorList>
            <person name="de Groot N.N."/>
        </authorList>
    </citation>
    <scope>NUCLEOTIDE SEQUENCE [LARGE SCALE GENOMIC DNA]</scope>
    <source>
        <strain evidence="10 11">DSM 24956</strain>
    </source>
</reference>
<dbReference type="SUPFAM" id="SSF52743">
    <property type="entry name" value="Subtilisin-like"/>
    <property type="match status" value="1"/>
</dbReference>
<dbReference type="GO" id="GO:0004252">
    <property type="term" value="F:serine-type endopeptidase activity"/>
    <property type="evidence" value="ECO:0007669"/>
    <property type="project" value="UniProtKB-UniRule"/>
</dbReference>
<dbReference type="InterPro" id="IPR017317">
    <property type="entry name" value="Pept_S8_subtilisin_bacteroid-2"/>
</dbReference>
<keyword evidence="11" id="KW-1185">Reference proteome</keyword>
<evidence type="ECO:0000256" key="3">
    <source>
        <dbReference type="ARBA" id="ARBA00022729"/>
    </source>
</evidence>
<evidence type="ECO:0000256" key="2">
    <source>
        <dbReference type="ARBA" id="ARBA00022670"/>
    </source>
</evidence>
<evidence type="ECO:0000313" key="11">
    <source>
        <dbReference type="Proteomes" id="UP000199595"/>
    </source>
</evidence>
<dbReference type="Proteomes" id="UP000199595">
    <property type="component" value="Unassembled WGS sequence"/>
</dbReference>
<dbReference type="InterPro" id="IPR000209">
    <property type="entry name" value="Peptidase_S8/S53_dom"/>
</dbReference>